<name>A0A6C9EIT6_ECOLX</name>
<protein>
    <submittedName>
        <fullName evidence="3">DUF1729 domain-containing protein</fullName>
    </submittedName>
</protein>
<comment type="caution">
    <text evidence="3">The sequence shown here is derived from an EMBL/GenBank/DDBJ whole genome shotgun (WGS) entry which is preliminary data.</text>
</comment>
<gene>
    <name evidence="3" type="ORF">GKG27_27845</name>
</gene>
<proteinExistence type="predicted"/>
<reference evidence="3" key="1">
    <citation type="journal article" date="2019" name="Nat. Med.">
        <title>A library of human gut bacterial isolates paired with longitudinal multiomics data enables mechanistic microbiome research.</title>
        <authorList>
            <person name="Poyet M."/>
            <person name="Groussin M."/>
            <person name="Gibbons S.M."/>
            <person name="Avila-Pacheco J."/>
            <person name="Jiang X."/>
            <person name="Kearney S.M."/>
            <person name="Perrotta A.R."/>
            <person name="Berdy B."/>
            <person name="Zhao S."/>
            <person name="Lieberman T.D."/>
            <person name="Swanson P.K."/>
            <person name="Smith M."/>
            <person name="Roesemann S."/>
            <person name="Alexander J.E."/>
            <person name="Rich S.A."/>
            <person name="Livny J."/>
            <person name="Vlamakis H."/>
            <person name="Clish C."/>
            <person name="Bullock K."/>
            <person name="Deik A."/>
            <person name="Scott J."/>
            <person name="Pierce K.A."/>
            <person name="Xavier R.J."/>
            <person name="Alm E.J."/>
        </authorList>
    </citation>
    <scope>NUCLEOTIDE SEQUENCE</scope>
    <source>
        <strain evidence="3">BIOML-A260</strain>
    </source>
</reference>
<feature type="domain" description="Fatty acid synthase beta subunit AflB /Fas1-like central" evidence="2">
    <location>
        <begin position="12"/>
        <end position="211"/>
    </location>
</feature>
<dbReference type="PANTHER" id="PTHR10982">
    <property type="entry name" value="MALONYL COA-ACYL CARRIER PROTEIN TRANSACYLASE"/>
    <property type="match status" value="1"/>
</dbReference>
<keyword evidence="1" id="KW-0808">Transferase</keyword>
<evidence type="ECO:0000313" key="3">
    <source>
        <dbReference type="EMBL" id="MSD82739.1"/>
    </source>
</evidence>
<dbReference type="GO" id="GO:0004318">
    <property type="term" value="F:enoyl-[acyl-carrier-protein] reductase (NADH) activity"/>
    <property type="evidence" value="ECO:0007669"/>
    <property type="project" value="InterPro"/>
</dbReference>
<dbReference type="Gene3D" id="1.20.930.70">
    <property type="match status" value="1"/>
</dbReference>
<dbReference type="InterPro" id="IPR050830">
    <property type="entry name" value="Fungal_FAS"/>
</dbReference>
<accession>A0A6C9EIT6</accession>
<organism evidence="3">
    <name type="scientific">Escherichia coli</name>
    <dbReference type="NCBI Taxonomy" id="562"/>
    <lineage>
        <taxon>Bacteria</taxon>
        <taxon>Pseudomonadati</taxon>
        <taxon>Pseudomonadota</taxon>
        <taxon>Gammaproteobacteria</taxon>
        <taxon>Enterobacterales</taxon>
        <taxon>Enterobacteriaceae</taxon>
        <taxon>Escherichia</taxon>
    </lineage>
</organism>
<dbReference type="Pfam" id="PF08354">
    <property type="entry name" value="Fas1-AflB-like_hel"/>
    <property type="match status" value="1"/>
</dbReference>
<dbReference type="GO" id="GO:0006633">
    <property type="term" value="P:fatty acid biosynthetic process"/>
    <property type="evidence" value="ECO:0007669"/>
    <property type="project" value="InterPro"/>
</dbReference>
<dbReference type="InterPro" id="IPR013565">
    <property type="entry name" value="Fas1/AflB-like_central"/>
</dbReference>
<dbReference type="InterPro" id="IPR003965">
    <property type="entry name" value="Fatty_acid_synthase"/>
</dbReference>
<dbReference type="GO" id="GO:0004312">
    <property type="term" value="F:fatty acid synthase activity"/>
    <property type="evidence" value="ECO:0007669"/>
    <property type="project" value="InterPro"/>
</dbReference>
<dbReference type="GO" id="GO:0005835">
    <property type="term" value="C:fatty acid synthase complex"/>
    <property type="evidence" value="ECO:0007669"/>
    <property type="project" value="InterPro"/>
</dbReference>
<dbReference type="PANTHER" id="PTHR10982:SF21">
    <property type="entry name" value="FATTY ACID SYNTHASE SUBUNIT BETA"/>
    <property type="match status" value="1"/>
</dbReference>
<sequence length="367" mass="40558">DSAECGRLLVRVMKHPEELDSRRKEIIEALNKTAKPYFGDLASMTYLEWARRFAELAFPWADPTYADRFQHLLQRIEARVNDTDSGEFTSKLFAADGVSAEEAAAADLLTHDDILADPAPALEKLALAYPQTADLKVVPTDVAWFPVLVREYPKPMPFVPVIDNDLLRWWGQDQLWQSEDQRYSADSVRAIPGPISVAGITTIDEPIADILGRFETAAIKRVQDEQQAADAAENDDFAALGEATSAEDFIRKSPNISWVGHITDNPAYGTALGDQYYEIRAFDAAAGKYDLDIHLDTYWDNDPDGGTSKHAARDIVIPLIVEGTEPGRVPVVDRERLIPDVYAMLAATAGIGNTAITGDKLTEMPQL</sequence>
<dbReference type="Pfam" id="PF18094">
    <property type="entry name" value="DNA_pol_B_N"/>
    <property type="match status" value="1"/>
</dbReference>
<evidence type="ECO:0000256" key="1">
    <source>
        <dbReference type="ARBA" id="ARBA00022679"/>
    </source>
</evidence>
<feature type="non-terminal residue" evidence="3">
    <location>
        <position position="367"/>
    </location>
</feature>
<dbReference type="EMBL" id="WKYP01000400">
    <property type="protein sequence ID" value="MSD82739.1"/>
    <property type="molecule type" value="Genomic_DNA"/>
</dbReference>
<dbReference type="AlphaFoldDB" id="A0A6C9EIT6"/>
<evidence type="ECO:0000259" key="2">
    <source>
        <dbReference type="Pfam" id="PF08354"/>
    </source>
</evidence>
<feature type="non-terminal residue" evidence="3">
    <location>
        <position position="1"/>
    </location>
</feature>
<dbReference type="PRINTS" id="PR01483">
    <property type="entry name" value="FASYNTHASE"/>
</dbReference>